<evidence type="ECO:0000256" key="3">
    <source>
        <dbReference type="ARBA" id="ARBA00022840"/>
    </source>
</evidence>
<keyword evidence="6" id="KW-0436">Ligase</keyword>
<evidence type="ECO:0000256" key="1">
    <source>
        <dbReference type="ARBA" id="ARBA00010638"/>
    </source>
</evidence>
<dbReference type="InterPro" id="IPR002698">
    <property type="entry name" value="FTHF_cligase"/>
</dbReference>
<keyword evidence="3 4" id="KW-0067">ATP-binding</keyword>
<feature type="binding site" evidence="4">
    <location>
        <position position="56"/>
    </location>
    <ligand>
        <name>substrate</name>
    </ligand>
</feature>
<dbReference type="STRING" id="1121925.SAMN02746011_01160"/>
<dbReference type="RefSeq" id="WP_078755910.1">
    <property type="nucleotide sequence ID" value="NZ_FUWO01000009.1"/>
</dbReference>
<dbReference type="Proteomes" id="UP000189941">
    <property type="component" value="Unassembled WGS sequence"/>
</dbReference>
<proteinExistence type="inferred from homology"/>
<protein>
    <recommendedName>
        <fullName evidence="5">5-formyltetrahydrofolate cyclo-ligase</fullName>
        <ecNumber evidence="5">6.3.3.2</ecNumber>
    </recommendedName>
</protein>
<comment type="similarity">
    <text evidence="1 5">Belongs to the 5-formyltetrahydrofolate cyclo-ligase family.</text>
</comment>
<organism evidence="6 7">
    <name type="scientific">Globicatella sulfidifaciens DSM 15739</name>
    <dbReference type="NCBI Taxonomy" id="1121925"/>
    <lineage>
        <taxon>Bacteria</taxon>
        <taxon>Bacillati</taxon>
        <taxon>Bacillota</taxon>
        <taxon>Bacilli</taxon>
        <taxon>Lactobacillales</taxon>
        <taxon>Aerococcaceae</taxon>
        <taxon>Globicatella</taxon>
    </lineage>
</organism>
<comment type="catalytic activity">
    <reaction evidence="5">
        <text>(6S)-5-formyl-5,6,7,8-tetrahydrofolate + ATP = (6R)-5,10-methenyltetrahydrofolate + ADP + phosphate</text>
        <dbReference type="Rhea" id="RHEA:10488"/>
        <dbReference type="ChEBI" id="CHEBI:30616"/>
        <dbReference type="ChEBI" id="CHEBI:43474"/>
        <dbReference type="ChEBI" id="CHEBI:57455"/>
        <dbReference type="ChEBI" id="CHEBI:57457"/>
        <dbReference type="ChEBI" id="CHEBI:456216"/>
        <dbReference type="EC" id="6.3.3.2"/>
    </reaction>
</comment>
<dbReference type="PANTHER" id="PTHR23407">
    <property type="entry name" value="ATPASE INHIBITOR/5-FORMYLTETRAHYDROFOLATE CYCLO-LIGASE"/>
    <property type="match status" value="1"/>
</dbReference>
<dbReference type="GO" id="GO:0005524">
    <property type="term" value="F:ATP binding"/>
    <property type="evidence" value="ECO:0007669"/>
    <property type="project" value="UniProtKB-KW"/>
</dbReference>
<dbReference type="AlphaFoldDB" id="A0A1T4LQP7"/>
<dbReference type="InterPro" id="IPR024185">
    <property type="entry name" value="FTHF_cligase-like_sf"/>
</dbReference>
<accession>A0A1T4LQP7</accession>
<dbReference type="PANTHER" id="PTHR23407:SF1">
    <property type="entry name" value="5-FORMYLTETRAHYDROFOLATE CYCLO-LIGASE"/>
    <property type="match status" value="1"/>
</dbReference>
<dbReference type="GO" id="GO:0046872">
    <property type="term" value="F:metal ion binding"/>
    <property type="evidence" value="ECO:0007669"/>
    <property type="project" value="UniProtKB-KW"/>
</dbReference>
<dbReference type="InterPro" id="IPR037171">
    <property type="entry name" value="NagB/RpiA_transferase-like"/>
</dbReference>
<keyword evidence="7" id="KW-1185">Reference proteome</keyword>
<dbReference type="GO" id="GO:0009396">
    <property type="term" value="P:folic acid-containing compound biosynthetic process"/>
    <property type="evidence" value="ECO:0007669"/>
    <property type="project" value="TreeGrafter"/>
</dbReference>
<dbReference type="SUPFAM" id="SSF100950">
    <property type="entry name" value="NagB/RpiA/CoA transferase-like"/>
    <property type="match status" value="1"/>
</dbReference>
<dbReference type="EMBL" id="FUWO01000009">
    <property type="protein sequence ID" value="SJZ56971.1"/>
    <property type="molecule type" value="Genomic_DNA"/>
</dbReference>
<dbReference type="PIRSF" id="PIRSF006806">
    <property type="entry name" value="FTHF_cligase"/>
    <property type="match status" value="1"/>
</dbReference>
<dbReference type="NCBIfam" id="TIGR02727">
    <property type="entry name" value="MTHFS_bact"/>
    <property type="match status" value="1"/>
</dbReference>
<name>A0A1T4LQP7_9LACT</name>
<comment type="cofactor">
    <cofactor evidence="5">
        <name>Mg(2+)</name>
        <dbReference type="ChEBI" id="CHEBI:18420"/>
    </cofactor>
</comment>
<feature type="binding site" evidence="4">
    <location>
        <begin position="132"/>
        <end position="140"/>
    </location>
    <ligand>
        <name>ATP</name>
        <dbReference type="ChEBI" id="CHEBI:30616"/>
    </ligand>
</feature>
<evidence type="ECO:0000313" key="6">
    <source>
        <dbReference type="EMBL" id="SJZ56971.1"/>
    </source>
</evidence>
<sequence>MKKDKQTLRLDIINKLQHLNGEQRHQWESDLKQQFFEYLQTINVQRMALFYSFHPEVNVLPILEELEAQGYEVYLPCLAPNYQLEFAPYQTGDTLKTVYRKVVQPKTDQRLEPEQLDLIIVPGLAFSRNGYRVGFGGGYYDRLLAKLPTTKTVSLVFPIQMVDNDLLPVESFDQPVKKLFIAR</sequence>
<dbReference type="Pfam" id="PF01812">
    <property type="entry name" value="5-FTHF_cyc-lig"/>
    <property type="match status" value="1"/>
</dbReference>
<reference evidence="7" key="1">
    <citation type="submission" date="2017-02" db="EMBL/GenBank/DDBJ databases">
        <authorList>
            <person name="Varghese N."/>
            <person name="Submissions S."/>
        </authorList>
    </citation>
    <scope>NUCLEOTIDE SEQUENCE [LARGE SCALE GENOMIC DNA]</scope>
    <source>
        <strain evidence="7">DSM 15739</strain>
    </source>
</reference>
<evidence type="ECO:0000256" key="5">
    <source>
        <dbReference type="RuleBase" id="RU361279"/>
    </source>
</evidence>
<evidence type="ECO:0000313" key="7">
    <source>
        <dbReference type="Proteomes" id="UP000189941"/>
    </source>
</evidence>
<keyword evidence="2 4" id="KW-0547">Nucleotide-binding</keyword>
<feature type="binding site" evidence="4">
    <location>
        <begin position="5"/>
        <end position="9"/>
    </location>
    <ligand>
        <name>ATP</name>
        <dbReference type="ChEBI" id="CHEBI:30616"/>
    </ligand>
</feature>
<keyword evidence="5" id="KW-0479">Metal-binding</keyword>
<dbReference type="GO" id="GO:0030272">
    <property type="term" value="F:5-formyltetrahydrofolate cyclo-ligase activity"/>
    <property type="evidence" value="ECO:0007669"/>
    <property type="project" value="UniProtKB-EC"/>
</dbReference>
<gene>
    <name evidence="6" type="ORF">SAMN02746011_01160</name>
</gene>
<keyword evidence="5" id="KW-0460">Magnesium</keyword>
<evidence type="ECO:0000256" key="4">
    <source>
        <dbReference type="PIRSR" id="PIRSR006806-1"/>
    </source>
</evidence>
<dbReference type="GO" id="GO:0035999">
    <property type="term" value="P:tetrahydrofolate interconversion"/>
    <property type="evidence" value="ECO:0007669"/>
    <property type="project" value="TreeGrafter"/>
</dbReference>
<evidence type="ECO:0000256" key="2">
    <source>
        <dbReference type="ARBA" id="ARBA00022741"/>
    </source>
</evidence>
<dbReference type="EC" id="6.3.3.2" evidence="5"/>
<dbReference type="OrthoDB" id="9801938at2"/>
<dbReference type="Gene3D" id="3.40.50.10420">
    <property type="entry name" value="NagB/RpiA/CoA transferase-like"/>
    <property type="match status" value="1"/>
</dbReference>